<evidence type="ECO:0000256" key="3">
    <source>
        <dbReference type="ARBA" id="ARBA00022777"/>
    </source>
</evidence>
<keyword evidence="3" id="KW-0418">Kinase</keyword>
<dbReference type="CDD" id="cd14014">
    <property type="entry name" value="STKc_PknB_like"/>
    <property type="match status" value="1"/>
</dbReference>
<dbReference type="Pfam" id="PF00498">
    <property type="entry name" value="FHA"/>
    <property type="match status" value="1"/>
</dbReference>
<dbReference type="InterPro" id="IPR045269">
    <property type="entry name" value="Atg1-like"/>
</dbReference>
<dbReference type="EMBL" id="RCBY01000010">
    <property type="protein sequence ID" value="RQH54528.1"/>
    <property type="molecule type" value="Genomic_DNA"/>
</dbReference>
<dbReference type="PROSITE" id="PS50006">
    <property type="entry name" value="FHA_DOMAIN"/>
    <property type="match status" value="1"/>
</dbReference>
<evidence type="ECO:0000256" key="4">
    <source>
        <dbReference type="ARBA" id="ARBA00022840"/>
    </source>
</evidence>
<feature type="domain" description="Protein kinase" evidence="6">
    <location>
        <begin position="161"/>
        <end position="441"/>
    </location>
</feature>
<keyword evidence="4" id="KW-0067">ATP-binding</keyword>
<dbReference type="InterPro" id="IPR008984">
    <property type="entry name" value="SMAD_FHA_dom_sf"/>
</dbReference>
<sequence>MSAKVKLTIIQGSMLGKEFIFEERTTCIIGRHRDCRPRLPSDEQHRTISRYHCLLDINPPDIRVRDFASKNGTYVNGKKIGQRQSEHIPETTKKNNFPEYELQSGDQIQLGNTIFQVSLEEETEMPPEMLDQPRTWQAKTVELSTLRPSLGDSTITTIPGYTTLNLLGKGGCGEVYLAKNNHTQELIALKTMLPEIINNPNAINRFLREIENTKALNHPNVVKLKDYHYSDRLFFFTLEYCNGGSIWNLMQSHGYQLSVEVAVPIILQALDGLEYAHNAEIPYVKKADGSLSIGRGLVHRDIKPANIFLSNVDNSTVVKIADYGLAKAFDLAGLSGQTITGNKGGTFPFMPRQQMIDFKYVKPEVDVWAMAATLYNMLTGVYPRDFVGKDPILTVLQTKPVPIRQRNISIPKSLAEVIDLALIDQPEIYFKTAQEFKQALLNSDRYFP</sequence>
<name>A0A3N6Q1X4_9CYAN</name>
<dbReference type="Proteomes" id="UP000269154">
    <property type="component" value="Unassembled WGS sequence"/>
</dbReference>
<evidence type="ECO:0000259" key="5">
    <source>
        <dbReference type="PROSITE" id="PS50006"/>
    </source>
</evidence>
<reference evidence="7 8" key="1">
    <citation type="journal article" date="2018" name="ACS Chem. Biol.">
        <title>Ketoreductase domain dysfunction expands chemodiversity: malyngamide biosynthesis in the cyanobacterium Okeania hirsuta.</title>
        <authorList>
            <person name="Moss N.A."/>
            <person name="Leao T."/>
            <person name="Rankin M."/>
            <person name="McCullough T.M."/>
            <person name="Qu P."/>
            <person name="Korobeynikov A."/>
            <person name="Smith J.L."/>
            <person name="Gerwick L."/>
            <person name="Gerwick W.H."/>
        </authorList>
    </citation>
    <scope>NUCLEOTIDE SEQUENCE [LARGE SCALE GENOMIC DNA]</scope>
    <source>
        <strain evidence="7 8">PAB10Feb10-1</strain>
    </source>
</reference>
<dbReference type="GO" id="GO:0005524">
    <property type="term" value="F:ATP binding"/>
    <property type="evidence" value="ECO:0007669"/>
    <property type="project" value="UniProtKB-KW"/>
</dbReference>
<dbReference type="Gene3D" id="1.10.510.10">
    <property type="entry name" value="Transferase(Phosphotransferase) domain 1"/>
    <property type="match status" value="1"/>
</dbReference>
<keyword evidence="8" id="KW-1185">Reference proteome</keyword>
<evidence type="ECO:0000259" key="6">
    <source>
        <dbReference type="PROSITE" id="PS50011"/>
    </source>
</evidence>
<dbReference type="InterPro" id="IPR000719">
    <property type="entry name" value="Prot_kinase_dom"/>
</dbReference>
<dbReference type="InterPro" id="IPR008271">
    <property type="entry name" value="Ser/Thr_kinase_AS"/>
</dbReference>
<dbReference type="SUPFAM" id="SSF49879">
    <property type="entry name" value="SMAD/FHA domain"/>
    <property type="match status" value="1"/>
</dbReference>
<comment type="caution">
    <text evidence="7">The sequence shown here is derived from an EMBL/GenBank/DDBJ whole genome shotgun (WGS) entry which is preliminary data.</text>
</comment>
<evidence type="ECO:0000313" key="7">
    <source>
        <dbReference type="EMBL" id="RQH54528.1"/>
    </source>
</evidence>
<dbReference type="InterPro" id="IPR011009">
    <property type="entry name" value="Kinase-like_dom_sf"/>
</dbReference>
<dbReference type="SUPFAM" id="SSF56112">
    <property type="entry name" value="Protein kinase-like (PK-like)"/>
    <property type="match status" value="1"/>
</dbReference>
<dbReference type="PROSITE" id="PS50011">
    <property type="entry name" value="PROTEIN_KINASE_DOM"/>
    <property type="match status" value="1"/>
</dbReference>
<dbReference type="GO" id="GO:0005829">
    <property type="term" value="C:cytosol"/>
    <property type="evidence" value="ECO:0007669"/>
    <property type="project" value="TreeGrafter"/>
</dbReference>
<dbReference type="GO" id="GO:0042594">
    <property type="term" value="P:response to starvation"/>
    <property type="evidence" value="ECO:0007669"/>
    <property type="project" value="TreeGrafter"/>
</dbReference>
<keyword evidence="1" id="KW-0808">Transferase</keyword>
<dbReference type="PROSITE" id="PS00108">
    <property type="entry name" value="PROTEIN_KINASE_ST"/>
    <property type="match status" value="1"/>
</dbReference>
<evidence type="ECO:0000256" key="2">
    <source>
        <dbReference type="ARBA" id="ARBA00022741"/>
    </source>
</evidence>
<feature type="domain" description="FHA" evidence="5">
    <location>
        <begin position="27"/>
        <end position="80"/>
    </location>
</feature>
<dbReference type="SMART" id="SM00240">
    <property type="entry name" value="FHA"/>
    <property type="match status" value="1"/>
</dbReference>
<evidence type="ECO:0000256" key="1">
    <source>
        <dbReference type="ARBA" id="ARBA00022679"/>
    </source>
</evidence>
<protein>
    <submittedName>
        <fullName evidence="7">FHA domain-containing protein</fullName>
    </submittedName>
</protein>
<gene>
    <name evidence="7" type="ORF">D5R40_03125</name>
</gene>
<proteinExistence type="predicted"/>
<evidence type="ECO:0000313" key="8">
    <source>
        <dbReference type="Proteomes" id="UP000269154"/>
    </source>
</evidence>
<dbReference type="PANTHER" id="PTHR24348">
    <property type="entry name" value="SERINE/THREONINE-PROTEIN KINASE UNC-51-RELATED"/>
    <property type="match status" value="1"/>
</dbReference>
<dbReference type="AlphaFoldDB" id="A0A3N6Q1X4"/>
<organism evidence="7 8">
    <name type="scientific">Okeania hirsuta</name>
    <dbReference type="NCBI Taxonomy" id="1458930"/>
    <lineage>
        <taxon>Bacteria</taxon>
        <taxon>Bacillati</taxon>
        <taxon>Cyanobacteriota</taxon>
        <taxon>Cyanophyceae</taxon>
        <taxon>Oscillatoriophycideae</taxon>
        <taxon>Oscillatoriales</taxon>
        <taxon>Microcoleaceae</taxon>
        <taxon>Okeania</taxon>
    </lineage>
</organism>
<dbReference type="PANTHER" id="PTHR24348:SF22">
    <property type="entry name" value="NON-SPECIFIC SERINE_THREONINE PROTEIN KINASE"/>
    <property type="match status" value="1"/>
</dbReference>
<accession>A0A3N6Q1X4</accession>
<dbReference type="OrthoDB" id="450638at2"/>
<dbReference type="Gene3D" id="2.60.200.20">
    <property type="match status" value="1"/>
</dbReference>
<dbReference type="RefSeq" id="WP_124142911.1">
    <property type="nucleotide sequence ID" value="NZ_CAWOKI010000146.1"/>
</dbReference>
<dbReference type="Pfam" id="PF00069">
    <property type="entry name" value="Pkinase"/>
    <property type="match status" value="1"/>
</dbReference>
<dbReference type="GO" id="GO:0005776">
    <property type="term" value="C:autophagosome"/>
    <property type="evidence" value="ECO:0007669"/>
    <property type="project" value="TreeGrafter"/>
</dbReference>
<dbReference type="GO" id="GO:0034045">
    <property type="term" value="C:phagophore assembly site membrane"/>
    <property type="evidence" value="ECO:0007669"/>
    <property type="project" value="TreeGrafter"/>
</dbReference>
<dbReference type="InterPro" id="IPR000253">
    <property type="entry name" value="FHA_dom"/>
</dbReference>
<dbReference type="SMART" id="SM00220">
    <property type="entry name" value="S_TKc"/>
    <property type="match status" value="1"/>
</dbReference>
<keyword evidence="2" id="KW-0547">Nucleotide-binding</keyword>
<dbReference type="GO" id="GO:0004674">
    <property type="term" value="F:protein serine/threonine kinase activity"/>
    <property type="evidence" value="ECO:0007669"/>
    <property type="project" value="InterPro"/>
</dbReference>